<feature type="active site" description="Tele-phosphohistidine intermediate" evidence="1">
    <location>
        <position position="10"/>
    </location>
</feature>
<dbReference type="Gene3D" id="3.40.50.1240">
    <property type="entry name" value="Phosphoglycerate mutase-like"/>
    <property type="match status" value="1"/>
</dbReference>
<dbReference type="PANTHER" id="PTHR48100:SF62">
    <property type="entry name" value="GLUCOSYL-3-PHOSPHOGLYCERATE PHOSPHATASE"/>
    <property type="match status" value="1"/>
</dbReference>
<dbReference type="AlphaFoldDB" id="A0A2X2YKG8"/>
<evidence type="ECO:0000256" key="1">
    <source>
        <dbReference type="PIRSR" id="PIRSR613078-1"/>
    </source>
</evidence>
<dbReference type="Pfam" id="PF00300">
    <property type="entry name" value="His_Phos_1"/>
    <property type="match status" value="1"/>
</dbReference>
<proteinExistence type="predicted"/>
<reference evidence="3 4" key="1">
    <citation type="submission" date="2018-06" db="EMBL/GenBank/DDBJ databases">
        <authorList>
            <consortium name="Pathogen Informatics"/>
            <person name="Doyle S."/>
        </authorList>
    </citation>
    <scope>NUCLEOTIDE SEQUENCE [LARGE SCALE GENOMIC DNA]</scope>
    <source>
        <strain evidence="3 4">NCTC11820</strain>
    </source>
</reference>
<organism evidence="3 4">
    <name type="scientific">Mobiluncus curtisii</name>
    <dbReference type="NCBI Taxonomy" id="2051"/>
    <lineage>
        <taxon>Bacteria</taxon>
        <taxon>Bacillati</taxon>
        <taxon>Actinomycetota</taxon>
        <taxon>Actinomycetes</taxon>
        <taxon>Actinomycetales</taxon>
        <taxon>Actinomycetaceae</taxon>
        <taxon>Mobiluncus</taxon>
    </lineage>
</organism>
<sequence>MPKTLVMWRHGQTDYNKLQRIQGQIDIPLNETGIAQAREAAAGLARFPFTRVVSSPLGRAFDTAHALADRLGLSVEIDERLMERSFGDWEGLNATEIKAGWPDDFTSWRDFGDPDPEATKVELRHEVGLRVSQAYRDWADKIADGETILFVSHGSATSQGIVSLLGHDPAQWYGLHGLDNCHWAVIQSEHREPYWRIDSYNVGVSDTAVRA</sequence>
<dbReference type="InterPro" id="IPR001345">
    <property type="entry name" value="PG/BPGM_mutase_AS"/>
</dbReference>
<dbReference type="GO" id="GO:0016791">
    <property type="term" value="F:phosphatase activity"/>
    <property type="evidence" value="ECO:0007669"/>
    <property type="project" value="TreeGrafter"/>
</dbReference>
<dbReference type="GeneID" id="55565465"/>
<evidence type="ECO:0000256" key="2">
    <source>
        <dbReference type="PIRSR" id="PIRSR613078-2"/>
    </source>
</evidence>
<dbReference type="InterPro" id="IPR013078">
    <property type="entry name" value="His_Pase_superF_clade-1"/>
</dbReference>
<dbReference type="OMA" id="VWRHGNT"/>
<dbReference type="InterPro" id="IPR029033">
    <property type="entry name" value="His_PPase_superfam"/>
</dbReference>
<feature type="binding site" evidence="2">
    <location>
        <begin position="9"/>
        <end position="16"/>
    </location>
    <ligand>
        <name>substrate</name>
    </ligand>
</feature>
<dbReference type="PANTHER" id="PTHR48100">
    <property type="entry name" value="BROAD-SPECIFICITY PHOSPHATASE YOR283W-RELATED"/>
    <property type="match status" value="1"/>
</dbReference>
<dbReference type="InterPro" id="IPR050275">
    <property type="entry name" value="PGM_Phosphatase"/>
</dbReference>
<protein>
    <submittedName>
        <fullName evidence="3">Phosphoglyceromutase</fullName>
    </submittedName>
</protein>
<evidence type="ECO:0000313" key="3">
    <source>
        <dbReference type="EMBL" id="SQB64906.1"/>
    </source>
</evidence>
<gene>
    <name evidence="3" type="ORF">NCTC11820_01242</name>
</gene>
<dbReference type="PROSITE" id="PS00175">
    <property type="entry name" value="PG_MUTASE"/>
    <property type="match status" value="1"/>
</dbReference>
<dbReference type="Proteomes" id="UP000250245">
    <property type="component" value="Unassembled WGS sequence"/>
</dbReference>
<accession>A0A2X2YKG8</accession>
<feature type="active site" description="Proton donor/acceptor" evidence="1">
    <location>
        <position position="83"/>
    </location>
</feature>
<dbReference type="RefSeq" id="WP_013189327.1">
    <property type="nucleotide sequence ID" value="NZ_CP068112.1"/>
</dbReference>
<name>A0A2X2YKG8_9ACTO</name>
<dbReference type="SMART" id="SM00855">
    <property type="entry name" value="PGAM"/>
    <property type="match status" value="1"/>
</dbReference>
<dbReference type="EMBL" id="UASJ01000001">
    <property type="protein sequence ID" value="SQB64906.1"/>
    <property type="molecule type" value="Genomic_DNA"/>
</dbReference>
<dbReference type="SUPFAM" id="SSF53254">
    <property type="entry name" value="Phosphoglycerate mutase-like"/>
    <property type="match status" value="1"/>
</dbReference>
<dbReference type="CDD" id="cd07067">
    <property type="entry name" value="HP_PGM_like"/>
    <property type="match status" value="1"/>
</dbReference>
<feature type="binding site" evidence="2">
    <location>
        <position position="59"/>
    </location>
    <ligand>
        <name>substrate</name>
    </ligand>
</feature>
<dbReference type="GO" id="GO:0005737">
    <property type="term" value="C:cytoplasm"/>
    <property type="evidence" value="ECO:0007669"/>
    <property type="project" value="TreeGrafter"/>
</dbReference>
<evidence type="ECO:0000313" key="4">
    <source>
        <dbReference type="Proteomes" id="UP000250245"/>
    </source>
</evidence>